<proteinExistence type="predicted"/>
<reference evidence="1" key="1">
    <citation type="submission" date="2020-03" db="EMBL/GenBank/DDBJ databases">
        <title>The deep terrestrial virosphere.</title>
        <authorList>
            <person name="Holmfeldt K."/>
            <person name="Nilsson E."/>
            <person name="Simone D."/>
            <person name="Lopez-Fernandez M."/>
            <person name="Wu X."/>
            <person name="de Brujin I."/>
            <person name="Lundin D."/>
            <person name="Andersson A."/>
            <person name="Bertilsson S."/>
            <person name="Dopson M."/>
        </authorList>
    </citation>
    <scope>NUCLEOTIDE SEQUENCE</scope>
    <source>
        <strain evidence="2">MM415A00216</strain>
        <strain evidence="1">MM415B00427</strain>
    </source>
</reference>
<evidence type="ECO:0000313" key="2">
    <source>
        <dbReference type="EMBL" id="QJA84176.1"/>
    </source>
</evidence>
<gene>
    <name evidence="2" type="ORF">MM415A00216_0020</name>
    <name evidence="1" type="ORF">MM415B00427_0031</name>
</gene>
<accession>A0A6M3J7Q9</accession>
<sequence>MNIEQIKAKAGEMGINPEGKNQMELIHAIQEAEGFYQCFGKGMFVCPNLECCWRESCLGIWGITNFRVGE</sequence>
<evidence type="ECO:0008006" key="3">
    <source>
        <dbReference type="Google" id="ProtNLM"/>
    </source>
</evidence>
<dbReference type="EMBL" id="MT142525">
    <property type="protein sequence ID" value="QJA84176.1"/>
    <property type="molecule type" value="Genomic_DNA"/>
</dbReference>
<evidence type="ECO:0000313" key="1">
    <source>
        <dbReference type="EMBL" id="QJA65177.1"/>
    </source>
</evidence>
<name>A0A6M3J7Q9_9ZZZZ</name>
<dbReference type="EMBL" id="MT141533">
    <property type="protein sequence ID" value="QJA65177.1"/>
    <property type="molecule type" value="Genomic_DNA"/>
</dbReference>
<protein>
    <recommendedName>
        <fullName evidence="3">SAP domain-containing protein</fullName>
    </recommendedName>
</protein>
<dbReference type="AlphaFoldDB" id="A0A6M3J7Q9"/>
<organism evidence="1">
    <name type="scientific">viral metagenome</name>
    <dbReference type="NCBI Taxonomy" id="1070528"/>
    <lineage>
        <taxon>unclassified sequences</taxon>
        <taxon>metagenomes</taxon>
        <taxon>organismal metagenomes</taxon>
    </lineage>
</organism>